<dbReference type="Proteomes" id="UP000007463">
    <property type="component" value="Chromosome"/>
</dbReference>
<dbReference type="EMBL" id="CP002542">
    <property type="protein sequence ID" value="AEA44916.1"/>
    <property type="molecule type" value="Genomic_DNA"/>
</dbReference>
<evidence type="ECO:0008006" key="3">
    <source>
        <dbReference type="Google" id="ProtNLM"/>
    </source>
</evidence>
<dbReference type="eggNOG" id="ENOG5032IIX">
    <property type="taxonomic scope" value="Bacteria"/>
</dbReference>
<dbReference type="AlphaFoldDB" id="F2IIJ0"/>
<dbReference type="KEGG" id="fte:Fluta_2937"/>
<organism evidence="1 2">
    <name type="scientific">Fluviicola taffensis (strain DSM 16823 / NCIMB 13979 / RW262)</name>
    <dbReference type="NCBI Taxonomy" id="755732"/>
    <lineage>
        <taxon>Bacteria</taxon>
        <taxon>Pseudomonadati</taxon>
        <taxon>Bacteroidota</taxon>
        <taxon>Flavobacteriia</taxon>
        <taxon>Flavobacteriales</taxon>
        <taxon>Crocinitomicaceae</taxon>
        <taxon>Fluviicola</taxon>
    </lineage>
</organism>
<reference evidence="1 2" key="1">
    <citation type="journal article" date="2011" name="Stand. Genomic Sci.">
        <title>Complete genome sequence of the gliding freshwater bacterium Fluviicola taffensis type strain (RW262).</title>
        <authorList>
            <person name="Woyke T."/>
            <person name="Chertkov O."/>
            <person name="Lapidus A."/>
            <person name="Nolan M."/>
            <person name="Lucas S."/>
            <person name="Del Rio T.G."/>
            <person name="Tice H."/>
            <person name="Cheng J.F."/>
            <person name="Tapia R."/>
            <person name="Han C."/>
            <person name="Goodwin L."/>
            <person name="Pitluck S."/>
            <person name="Liolios K."/>
            <person name="Pagani I."/>
            <person name="Ivanova N."/>
            <person name="Huntemann M."/>
            <person name="Mavromatis K."/>
            <person name="Mikhailova N."/>
            <person name="Pati A."/>
            <person name="Chen A."/>
            <person name="Palaniappan K."/>
            <person name="Land M."/>
            <person name="Hauser L."/>
            <person name="Brambilla E.M."/>
            <person name="Rohde M."/>
            <person name="Mwirichia R."/>
            <person name="Sikorski J."/>
            <person name="Tindall B.J."/>
            <person name="Goker M."/>
            <person name="Bristow J."/>
            <person name="Eisen J.A."/>
            <person name="Markowitz V."/>
            <person name="Hugenholtz P."/>
            <person name="Klenk H.P."/>
            <person name="Kyrpides N.C."/>
        </authorList>
    </citation>
    <scope>NUCLEOTIDE SEQUENCE [LARGE SCALE GENOMIC DNA]</scope>
    <source>
        <strain evidence="2">DSM 16823 / RW262 / RW262</strain>
    </source>
</reference>
<gene>
    <name evidence="1" type="ordered locus">Fluta_2937</name>
</gene>
<accession>F2IIJ0</accession>
<dbReference type="SUPFAM" id="SSF56925">
    <property type="entry name" value="OMPA-like"/>
    <property type="match status" value="1"/>
</dbReference>
<reference evidence="2" key="2">
    <citation type="submission" date="2011-02" db="EMBL/GenBank/DDBJ databases">
        <title>The complete genome of Fluviicola taffensis DSM 16823.</title>
        <authorList>
            <consortium name="US DOE Joint Genome Institute (JGI-PGF)"/>
            <person name="Lucas S."/>
            <person name="Copeland A."/>
            <person name="Lapidus A."/>
            <person name="Bruce D."/>
            <person name="Goodwin L."/>
            <person name="Pitluck S."/>
            <person name="Kyrpides N."/>
            <person name="Mavromatis K."/>
            <person name="Ivanova N."/>
            <person name="Mikhailova N."/>
            <person name="Pagani I."/>
            <person name="Chertkov O."/>
            <person name="Detter J.C."/>
            <person name="Han C."/>
            <person name="Tapia R."/>
            <person name="Land M."/>
            <person name="Hauser L."/>
            <person name="Markowitz V."/>
            <person name="Cheng J.-F."/>
            <person name="Hugenholtz P."/>
            <person name="Woyke T."/>
            <person name="Wu D."/>
            <person name="Tindall B."/>
            <person name="Pomrenke H.G."/>
            <person name="Brambilla E."/>
            <person name="Klenk H.-P."/>
            <person name="Eisen J.A."/>
        </authorList>
    </citation>
    <scope>NUCLEOTIDE SEQUENCE [LARGE SCALE GENOMIC DNA]</scope>
    <source>
        <strain evidence="2">DSM 16823 / RW262 / RW262</strain>
    </source>
</reference>
<name>F2IIJ0_FLUTR</name>
<dbReference type="STRING" id="755732.Fluta_2937"/>
<evidence type="ECO:0000313" key="2">
    <source>
        <dbReference type="Proteomes" id="UP000007463"/>
    </source>
</evidence>
<sequence precursor="true">MPMQKFGLIFILCAISISSIGQTFKKRPKKERFPSFFGIVASPVIPNNFIGAVHTQIKDSSQTMTADFHNKWGFTFGATVRIGLTKRISIETGISQVRRIYQVGISIPDSNIYTSKKLSFINYDIPINGLFYVQMTEKWFMDASLGVSITHYPSDVQDSMQPEAKKNIIVQGRRTSSTYFAFNAGIGVEYRTEKAGTFFLGFGAKVPFKQPLFGVAILRQSGTGKQLFGYNPISAGYFTIDFRYFIPTPKKKKDPGNKPIIE</sequence>
<dbReference type="HOGENOM" id="CLU_1060702_0_0_10"/>
<protein>
    <recommendedName>
        <fullName evidence="3">Outer membrane protein beta-barrel domain-containing protein</fullName>
    </recommendedName>
</protein>
<evidence type="ECO:0000313" key="1">
    <source>
        <dbReference type="EMBL" id="AEA44916.1"/>
    </source>
</evidence>
<dbReference type="InterPro" id="IPR011250">
    <property type="entry name" value="OMP/PagP_B-barrel"/>
</dbReference>
<keyword evidence="2" id="KW-1185">Reference proteome</keyword>
<proteinExistence type="predicted"/>